<feature type="coiled-coil region" evidence="1">
    <location>
        <begin position="338"/>
        <end position="399"/>
    </location>
</feature>
<keyword evidence="3" id="KW-1185">Reference proteome</keyword>
<keyword evidence="1" id="KW-0175">Coiled coil</keyword>
<dbReference type="PANTHER" id="PTHR14817">
    <property type="entry name" value="COILED-COIL DOMAIN-CONTAINING PROTEIN 15"/>
    <property type="match status" value="1"/>
</dbReference>
<dbReference type="STRING" id="8030.ENSSSAP00000018737"/>
<dbReference type="RefSeq" id="XP_014053254.1">
    <property type="nucleotide sequence ID" value="XM_014197779.2"/>
</dbReference>
<feature type="region of interest" description="Disordered" evidence="2">
    <location>
        <begin position="116"/>
        <end position="174"/>
    </location>
</feature>
<dbReference type="OrthoDB" id="10007210at2759"/>
<dbReference type="GO" id="GO:0005813">
    <property type="term" value="C:centrosome"/>
    <property type="evidence" value="ECO:0007669"/>
    <property type="project" value="TreeGrafter"/>
</dbReference>
<accession>A0A1S3RNH1</accession>
<gene>
    <name evidence="4" type="primary">ccdc15</name>
</gene>
<dbReference type="Proteomes" id="UP001652741">
    <property type="component" value="Chromosome ssa04"/>
</dbReference>
<evidence type="ECO:0000313" key="3">
    <source>
        <dbReference type="Proteomes" id="UP001652741"/>
    </source>
</evidence>
<evidence type="ECO:0000256" key="2">
    <source>
        <dbReference type="SAM" id="MobiDB-lite"/>
    </source>
</evidence>
<dbReference type="KEGG" id="sasa:106603735"/>
<reference evidence="4" key="1">
    <citation type="submission" date="2025-08" db="UniProtKB">
        <authorList>
            <consortium name="RefSeq"/>
        </authorList>
    </citation>
    <scope>IDENTIFICATION</scope>
</reference>
<dbReference type="GeneID" id="106603735"/>
<feature type="compositionally biased region" description="Basic and acidic residues" evidence="2">
    <location>
        <begin position="155"/>
        <end position="170"/>
    </location>
</feature>
<dbReference type="PANTHER" id="PTHR14817:SF2">
    <property type="entry name" value="COILED-COIL DOMAIN-CONTAINING PROTEIN 15"/>
    <property type="match status" value="1"/>
</dbReference>
<name>A0A1S3RNH1_SALSA</name>
<proteinExistence type="predicted"/>
<dbReference type="CTD" id="80071"/>
<feature type="region of interest" description="Disordered" evidence="2">
    <location>
        <begin position="473"/>
        <end position="513"/>
    </location>
</feature>
<dbReference type="AlphaFoldDB" id="A0A1S3RNH1"/>
<dbReference type="Bgee" id="ENSSSAG00000009109">
    <property type="expression patterns" value="Expressed in semen and 24 other cell types or tissues"/>
</dbReference>
<dbReference type="InterPro" id="IPR037693">
    <property type="entry name" value="CCDC15"/>
</dbReference>
<sequence length="513" mass="60493">MPSIIKPKVKGTTKVSISGITVHAQSKHCHRNNVLAERNQAVAPVGAWVESGQDCQDEHPNVRALLTEELQMEIQREKEESLRRFQEEVRRRVAQQAQIRKRWQLQKSCEMAEQEGRVLQQSSDAAQRLTPRKNPFPYSPQRELAICSPNSRWVRAQDHESSDRENRTDQQTHQLSKVMRQVRHRLAACQTVRDGEVMSELPGGIWKVSPIRDKPVYRVTREEEGHEEEEEDIPLIGQHDFPLQNFDPHEGHRSKTVTFDNNPVCQRLFSEPYPEGHGNEFSSDHRATQVLWPQEDQEELKRQGQSQFLMYRRLFMDIEREQVKEHQRHRKHLRRIGRIKAEKEQKRLEEERKLERLRQLEEDRLEMAERKFLILERLRLEEEERAEVLEKKERAKKDKEATRYIEALRAQMKERIVLENTELPPLCCCGDRFWDSHPDTCANNCVFYNNPKAYVQALRSALLSCDLKDRSHSTHQRASTHRIASMHALSPRKETTAHRKLATSQRNQKKEDI</sequence>
<organism evidence="3 4">
    <name type="scientific">Salmo salar</name>
    <name type="common">Atlantic salmon</name>
    <dbReference type="NCBI Taxonomy" id="8030"/>
    <lineage>
        <taxon>Eukaryota</taxon>
        <taxon>Metazoa</taxon>
        <taxon>Chordata</taxon>
        <taxon>Craniata</taxon>
        <taxon>Vertebrata</taxon>
        <taxon>Euteleostomi</taxon>
        <taxon>Actinopterygii</taxon>
        <taxon>Neopterygii</taxon>
        <taxon>Teleostei</taxon>
        <taxon>Protacanthopterygii</taxon>
        <taxon>Salmoniformes</taxon>
        <taxon>Salmonidae</taxon>
        <taxon>Salmoninae</taxon>
        <taxon>Salmo</taxon>
    </lineage>
</organism>
<dbReference type="PaxDb" id="8030-ENSSSAP00000018737"/>
<protein>
    <submittedName>
        <fullName evidence="4">Coiled-coil domain-containing protein 15</fullName>
    </submittedName>
</protein>
<evidence type="ECO:0000313" key="4">
    <source>
        <dbReference type="RefSeq" id="XP_014053254.1"/>
    </source>
</evidence>
<evidence type="ECO:0000256" key="1">
    <source>
        <dbReference type="SAM" id="Coils"/>
    </source>
</evidence>